<dbReference type="PRINTS" id="PR00080">
    <property type="entry name" value="SDRFAMILY"/>
</dbReference>
<organism evidence="4 5">
    <name type="scientific">Neolewinella antarctica</name>
    <dbReference type="NCBI Taxonomy" id="442734"/>
    <lineage>
        <taxon>Bacteria</taxon>
        <taxon>Pseudomonadati</taxon>
        <taxon>Bacteroidota</taxon>
        <taxon>Saprospiria</taxon>
        <taxon>Saprospirales</taxon>
        <taxon>Lewinellaceae</taxon>
        <taxon>Neolewinella</taxon>
    </lineage>
</organism>
<dbReference type="PANTHER" id="PTHR44196">
    <property type="entry name" value="DEHYDROGENASE/REDUCTASE SDR FAMILY MEMBER 7B"/>
    <property type="match status" value="1"/>
</dbReference>
<evidence type="ECO:0000256" key="2">
    <source>
        <dbReference type="ARBA" id="ARBA00023002"/>
    </source>
</evidence>
<evidence type="ECO:0000313" key="4">
    <source>
        <dbReference type="EMBL" id="NJC26434.1"/>
    </source>
</evidence>
<dbReference type="CDD" id="cd05233">
    <property type="entry name" value="SDR_c"/>
    <property type="match status" value="1"/>
</dbReference>
<dbReference type="PROSITE" id="PS00061">
    <property type="entry name" value="ADH_SHORT"/>
    <property type="match status" value="1"/>
</dbReference>
<keyword evidence="2" id="KW-0560">Oxidoreductase</keyword>
<dbReference type="InterPro" id="IPR036291">
    <property type="entry name" value="NAD(P)-bd_dom_sf"/>
</dbReference>
<evidence type="ECO:0000256" key="1">
    <source>
        <dbReference type="ARBA" id="ARBA00006484"/>
    </source>
</evidence>
<dbReference type="InterPro" id="IPR020904">
    <property type="entry name" value="Sc_DH/Rdtase_CS"/>
</dbReference>
<dbReference type="Proteomes" id="UP000770785">
    <property type="component" value="Unassembled WGS sequence"/>
</dbReference>
<keyword evidence="5" id="KW-1185">Reference proteome</keyword>
<sequence>MNKHLPTNKDWVLITGGSHGIGRALTLECSRRGLAVVVVALPDRHLENVRQELRSTPGAIFETIGLDLTAATSIGEVVSTLEERRVPLKYLINNAGFGRGGLIEHTPWAEYLTMMQLNNQVMVGLTLALLPLLKQQRGGIMNMSSMEATLPLPYKTVYTGTKAFVYNYSLALRQELRYYDVGVTVLCPGPVITNEDGLKRVEAMGNLAKVLVTMPEDIAPGAVAGFLKNKDVIRPGLLVRAILGFAYVVPRGVKMRILERLFSKYREAPQPEEADVRTEQNVPVG</sequence>
<dbReference type="PRINTS" id="PR00081">
    <property type="entry name" value="GDHRDH"/>
</dbReference>
<reference evidence="4 5" key="1">
    <citation type="submission" date="2020-03" db="EMBL/GenBank/DDBJ databases">
        <title>Genomic Encyclopedia of Type Strains, Phase IV (KMG-IV): sequencing the most valuable type-strain genomes for metagenomic binning, comparative biology and taxonomic classification.</title>
        <authorList>
            <person name="Goeker M."/>
        </authorList>
    </citation>
    <scope>NUCLEOTIDE SEQUENCE [LARGE SCALE GENOMIC DNA]</scope>
    <source>
        <strain evidence="4 5">DSM 105096</strain>
    </source>
</reference>
<protein>
    <submittedName>
        <fullName evidence="4">Uncharacterized protein</fullName>
    </submittedName>
</protein>
<accession>A0ABX0XBW1</accession>
<comment type="caution">
    <text evidence="4">The sequence shown here is derived from an EMBL/GenBank/DDBJ whole genome shotgun (WGS) entry which is preliminary data.</text>
</comment>
<dbReference type="RefSeq" id="WP_168037177.1">
    <property type="nucleotide sequence ID" value="NZ_JAATJH010000002.1"/>
</dbReference>
<evidence type="ECO:0000256" key="3">
    <source>
        <dbReference type="RuleBase" id="RU000363"/>
    </source>
</evidence>
<dbReference type="InterPro" id="IPR002347">
    <property type="entry name" value="SDR_fam"/>
</dbReference>
<comment type="similarity">
    <text evidence="1 3">Belongs to the short-chain dehydrogenases/reductases (SDR) family.</text>
</comment>
<dbReference type="Gene3D" id="3.40.50.720">
    <property type="entry name" value="NAD(P)-binding Rossmann-like Domain"/>
    <property type="match status" value="1"/>
</dbReference>
<dbReference type="PANTHER" id="PTHR44196:SF2">
    <property type="entry name" value="SHORT-CHAIN DEHYDROGENASE-RELATED"/>
    <property type="match status" value="1"/>
</dbReference>
<proteinExistence type="inferred from homology"/>
<gene>
    <name evidence="4" type="ORF">GGR27_001933</name>
</gene>
<dbReference type="SUPFAM" id="SSF51735">
    <property type="entry name" value="NAD(P)-binding Rossmann-fold domains"/>
    <property type="match status" value="1"/>
</dbReference>
<evidence type="ECO:0000313" key="5">
    <source>
        <dbReference type="Proteomes" id="UP000770785"/>
    </source>
</evidence>
<name>A0ABX0XBW1_9BACT</name>
<dbReference type="EMBL" id="JAATJH010000002">
    <property type="protein sequence ID" value="NJC26434.1"/>
    <property type="molecule type" value="Genomic_DNA"/>
</dbReference>
<dbReference type="Pfam" id="PF00106">
    <property type="entry name" value="adh_short"/>
    <property type="match status" value="1"/>
</dbReference>